<evidence type="ECO:0000313" key="1">
    <source>
        <dbReference type="EMBL" id="TGZ59251.1"/>
    </source>
</evidence>
<name>A0A4S2L8P6_OPIFE</name>
<keyword evidence="2" id="KW-1185">Reference proteome</keyword>
<gene>
    <name evidence="1" type="ORF">CRM22_009184</name>
</gene>
<dbReference type="AlphaFoldDB" id="A0A4S2L8P6"/>
<proteinExistence type="predicted"/>
<accession>A0A4S2L8P6</accession>
<protein>
    <submittedName>
        <fullName evidence="1">Uncharacterized protein</fullName>
    </submittedName>
</protein>
<dbReference type="Proteomes" id="UP000308267">
    <property type="component" value="Unassembled WGS sequence"/>
</dbReference>
<sequence length="113" mass="12862">MSGRLSNDESCDECSCFTGATSMNDLEALVGRIFLALTQCTIVSFKTRRALFLLSRAVTSHSDVWVPLHCVCPSKHELQGLTARRAKCLRREVKTIEEQFDRRTQDEKWHTVS</sequence>
<comment type="caution">
    <text evidence="1">The sequence shown here is derived from an EMBL/GenBank/DDBJ whole genome shotgun (WGS) entry which is preliminary data.</text>
</comment>
<reference evidence="1 2" key="1">
    <citation type="journal article" date="2019" name="BMC Genomics">
        <title>New insights from Opisthorchis felineus genome: update on genomics of the epidemiologically important liver flukes.</title>
        <authorList>
            <person name="Ershov N.I."/>
            <person name="Mordvinov V.A."/>
            <person name="Prokhortchouk E.B."/>
            <person name="Pakharukova M.Y."/>
            <person name="Gunbin K.V."/>
            <person name="Ustyantsev K."/>
            <person name="Genaev M.A."/>
            <person name="Blinov A.G."/>
            <person name="Mazur A."/>
            <person name="Boulygina E."/>
            <person name="Tsygankova S."/>
            <person name="Khrameeva E."/>
            <person name="Chekanov N."/>
            <person name="Fan G."/>
            <person name="Xiao A."/>
            <person name="Zhang H."/>
            <person name="Xu X."/>
            <person name="Yang H."/>
            <person name="Solovyev V."/>
            <person name="Lee S.M."/>
            <person name="Liu X."/>
            <person name="Afonnikov D.A."/>
            <person name="Skryabin K.G."/>
        </authorList>
    </citation>
    <scope>NUCLEOTIDE SEQUENCE [LARGE SCALE GENOMIC DNA]</scope>
    <source>
        <strain evidence="1">AK-0245</strain>
        <tissue evidence="1">Whole organism</tissue>
    </source>
</reference>
<dbReference type="EMBL" id="SJOL01008943">
    <property type="protein sequence ID" value="TGZ59251.1"/>
    <property type="molecule type" value="Genomic_DNA"/>
</dbReference>
<evidence type="ECO:0000313" key="2">
    <source>
        <dbReference type="Proteomes" id="UP000308267"/>
    </source>
</evidence>
<organism evidence="1 2">
    <name type="scientific">Opisthorchis felineus</name>
    <dbReference type="NCBI Taxonomy" id="147828"/>
    <lineage>
        <taxon>Eukaryota</taxon>
        <taxon>Metazoa</taxon>
        <taxon>Spiralia</taxon>
        <taxon>Lophotrochozoa</taxon>
        <taxon>Platyhelminthes</taxon>
        <taxon>Trematoda</taxon>
        <taxon>Digenea</taxon>
        <taxon>Opisthorchiida</taxon>
        <taxon>Opisthorchiata</taxon>
        <taxon>Opisthorchiidae</taxon>
        <taxon>Opisthorchis</taxon>
    </lineage>
</organism>